<evidence type="ECO:0000256" key="5">
    <source>
        <dbReference type="SAM" id="MobiDB-lite"/>
    </source>
</evidence>
<evidence type="ECO:0000259" key="6">
    <source>
        <dbReference type="Pfam" id="PF01385"/>
    </source>
</evidence>
<dbReference type="NCBIfam" id="NF040570">
    <property type="entry name" value="guided_TnpB"/>
    <property type="match status" value="1"/>
</dbReference>
<keyword evidence="3" id="KW-0238">DNA-binding</keyword>
<keyword evidence="9" id="KW-1185">Reference proteome</keyword>
<dbReference type="GO" id="GO:0003677">
    <property type="term" value="F:DNA binding"/>
    <property type="evidence" value="ECO:0007669"/>
    <property type="project" value="UniProtKB-KW"/>
</dbReference>
<evidence type="ECO:0000256" key="4">
    <source>
        <dbReference type="ARBA" id="ARBA00023172"/>
    </source>
</evidence>
<dbReference type="EMBL" id="AP018248">
    <property type="protein sequence ID" value="BAY98350.1"/>
    <property type="molecule type" value="Genomic_DNA"/>
</dbReference>
<evidence type="ECO:0000313" key="7">
    <source>
        <dbReference type="EMBL" id="BAY98350.1"/>
    </source>
</evidence>
<dbReference type="EMBL" id="AP018248">
    <property type="protein sequence ID" value="BAZ01831.1"/>
    <property type="molecule type" value="Genomic_DNA"/>
</dbReference>
<keyword evidence="2" id="KW-0815">Transposition</keyword>
<dbReference type="Proteomes" id="UP000218785">
    <property type="component" value="Chromosome"/>
</dbReference>
<feature type="region of interest" description="Disordered" evidence="5">
    <location>
        <begin position="188"/>
        <end position="216"/>
    </location>
</feature>
<dbReference type="KEGG" id="ttq:NIES37_23000"/>
<evidence type="ECO:0000313" key="9">
    <source>
        <dbReference type="Proteomes" id="UP000218785"/>
    </source>
</evidence>
<sequence>MYGCQQTLIHAPPDVQAIIEYLCTESNKVWNCSVYYARQIYFKTSRVIKRAEICAEMVRSKNKHFGAMYVSSAQQTCNNVAEAFKSFQELTKLWKRGELQDKPSLPKYRKTGLFTVTYPKRWLKLTDDGIRIPLGNQVKTWFGIDAIYLPMPSNLKWEDIKELRILPRNRCFYAEFVYPVEKEEKGLLAGSKGDSSDGDSTPPEREQLDRSGGIRPMFRSAPRQESGVISPCSFSPCPLPLVEDIKSQLSANKVLGIDHGIDNWLTCVSNIGTSFIVDGKHLKSLNQWYNKRVASLKENKEQGFWSKQLAAITEKRNRQMRDAVNKAARLVISHCLENSIGRIVFGWNQGQKDNANMGRKANQKFVQIPTAKLKERIIQLCQQYGIDFVETEEANTSAASFVDGDSLPKYGEKPEGWKSSGKRVKRGLFRTANNWYINADTNGAANIVSKVAATLGINLSGVSRGALTTPLRVHLWTLKNPPTFCLNKRSEI</sequence>
<evidence type="ECO:0000256" key="3">
    <source>
        <dbReference type="ARBA" id="ARBA00023125"/>
    </source>
</evidence>
<comment type="similarity">
    <text evidence="1">In the C-terminal section; belongs to the transposase 35 family.</text>
</comment>
<gene>
    <name evidence="7" type="ORF">NIES37_23000</name>
    <name evidence="8" type="ORF">NIES37_58380</name>
</gene>
<evidence type="ECO:0000256" key="2">
    <source>
        <dbReference type="ARBA" id="ARBA00022578"/>
    </source>
</evidence>
<dbReference type="NCBIfam" id="TIGR01766">
    <property type="entry name" value="IS200/IS605 family accessory protein TnpB-like domain"/>
    <property type="match status" value="1"/>
</dbReference>
<keyword evidence="4" id="KW-0233">DNA recombination</keyword>
<proteinExistence type="inferred from homology"/>
<organism evidence="8 9">
    <name type="scientific">Tolypothrix tenuis PCC 7101</name>
    <dbReference type="NCBI Taxonomy" id="231146"/>
    <lineage>
        <taxon>Bacteria</taxon>
        <taxon>Bacillati</taxon>
        <taxon>Cyanobacteriota</taxon>
        <taxon>Cyanophyceae</taxon>
        <taxon>Nostocales</taxon>
        <taxon>Tolypothrichaceae</taxon>
        <taxon>Tolypothrix</taxon>
    </lineage>
</organism>
<dbReference type="Pfam" id="PF01385">
    <property type="entry name" value="OrfB_IS605"/>
    <property type="match status" value="1"/>
</dbReference>
<evidence type="ECO:0000313" key="8">
    <source>
        <dbReference type="EMBL" id="BAZ01831.1"/>
    </source>
</evidence>
<dbReference type="GO" id="GO:0006310">
    <property type="term" value="P:DNA recombination"/>
    <property type="evidence" value="ECO:0007669"/>
    <property type="project" value="UniProtKB-KW"/>
</dbReference>
<accession>A0A1Z4N808</accession>
<dbReference type="AlphaFoldDB" id="A0A1Z4N808"/>
<reference evidence="8 9" key="1">
    <citation type="submission" date="2017-06" db="EMBL/GenBank/DDBJ databases">
        <title>Genome sequencing of cyanobaciteial culture collection at National Institute for Environmental Studies (NIES).</title>
        <authorList>
            <person name="Hirose Y."/>
            <person name="Shimura Y."/>
            <person name="Fujisawa T."/>
            <person name="Nakamura Y."/>
            <person name="Kawachi M."/>
        </authorList>
    </citation>
    <scope>NUCLEOTIDE SEQUENCE [LARGE SCALE GENOMIC DNA]</scope>
    <source>
        <strain evidence="8 9">NIES-37</strain>
    </source>
</reference>
<evidence type="ECO:0000256" key="1">
    <source>
        <dbReference type="ARBA" id="ARBA00008761"/>
    </source>
</evidence>
<dbReference type="InterPro" id="IPR001959">
    <property type="entry name" value="Transposase"/>
</dbReference>
<dbReference type="KEGG" id="ttq:NIES37_58380"/>
<protein>
    <submittedName>
        <fullName evidence="8">ISSoc6, orfB transposase</fullName>
    </submittedName>
</protein>
<dbReference type="InterPro" id="IPR010095">
    <property type="entry name" value="Cas12f1-like_TNB"/>
</dbReference>
<feature type="domain" description="Probable transposase IS891/IS1136/IS1341" evidence="6">
    <location>
        <begin position="242"/>
        <end position="345"/>
    </location>
</feature>
<dbReference type="GO" id="GO:0032196">
    <property type="term" value="P:transposition"/>
    <property type="evidence" value="ECO:0007669"/>
    <property type="project" value="UniProtKB-KW"/>
</dbReference>
<name>A0A1Z4N808_9CYAN</name>